<dbReference type="EMBL" id="BAABDH010000111">
    <property type="protein sequence ID" value="GAA3952724.1"/>
    <property type="molecule type" value="Genomic_DNA"/>
</dbReference>
<feature type="compositionally biased region" description="Low complexity" evidence="1">
    <location>
        <begin position="76"/>
        <end position="85"/>
    </location>
</feature>
<name>A0ABP7NRM6_9BACT</name>
<feature type="region of interest" description="Disordered" evidence="1">
    <location>
        <begin position="39"/>
        <end position="88"/>
    </location>
</feature>
<evidence type="ECO:0000313" key="2">
    <source>
        <dbReference type="EMBL" id="GAA3952724.1"/>
    </source>
</evidence>
<proteinExistence type="predicted"/>
<protein>
    <submittedName>
        <fullName evidence="2">Uncharacterized protein</fullName>
    </submittedName>
</protein>
<comment type="caution">
    <text evidence="2">The sequence shown here is derived from an EMBL/GenBank/DDBJ whole genome shotgun (WGS) entry which is preliminary data.</text>
</comment>
<keyword evidence="3" id="KW-1185">Reference proteome</keyword>
<feature type="compositionally biased region" description="Low complexity" evidence="1">
    <location>
        <begin position="39"/>
        <end position="56"/>
    </location>
</feature>
<organism evidence="2 3">
    <name type="scientific">Hymenobacter algoricola</name>
    <dbReference type="NCBI Taxonomy" id="486267"/>
    <lineage>
        <taxon>Bacteria</taxon>
        <taxon>Pseudomonadati</taxon>
        <taxon>Bacteroidota</taxon>
        <taxon>Cytophagia</taxon>
        <taxon>Cytophagales</taxon>
        <taxon>Hymenobacteraceae</taxon>
        <taxon>Hymenobacter</taxon>
    </lineage>
</organism>
<gene>
    <name evidence="2" type="ORF">GCM10022406_38070</name>
</gene>
<evidence type="ECO:0000256" key="1">
    <source>
        <dbReference type="SAM" id="MobiDB-lite"/>
    </source>
</evidence>
<reference evidence="3" key="1">
    <citation type="journal article" date="2019" name="Int. J. Syst. Evol. Microbiol.">
        <title>The Global Catalogue of Microorganisms (GCM) 10K type strain sequencing project: providing services to taxonomists for standard genome sequencing and annotation.</title>
        <authorList>
            <consortium name="The Broad Institute Genomics Platform"/>
            <consortium name="The Broad Institute Genome Sequencing Center for Infectious Disease"/>
            <person name="Wu L."/>
            <person name="Ma J."/>
        </authorList>
    </citation>
    <scope>NUCLEOTIDE SEQUENCE [LARGE SCALE GENOMIC DNA]</scope>
    <source>
        <strain evidence="3">JCM 17214</strain>
    </source>
</reference>
<sequence>MGFLSFIKAGIRKGEEYADYQPGNRVLLKYSSSRIYPRPAAELSAGEPEAPASSSPRFPGVAEEATGVTQEPPGAPEGLPGATEEVSGPTEAITGAAEAVCGATEEAIGAPEEVTGAIFTSSVGPDVVSQKPVAA</sequence>
<evidence type="ECO:0000313" key="3">
    <source>
        <dbReference type="Proteomes" id="UP001499909"/>
    </source>
</evidence>
<accession>A0ABP7NRM6</accession>
<dbReference type="Proteomes" id="UP001499909">
    <property type="component" value="Unassembled WGS sequence"/>
</dbReference>